<name>A0A8T8XAC6_ASPJA</name>
<sequence>MPELTIVLDASPSPIDALTETKFFELSSLIGILRRELQPLSYALIRQLSERAYHGGFIPSRGVLTVRDDFDVITASLHDTDNESFPDGAAASARLPLTGADNSQCISPSDVAKEVNSESFRAPVALGGGTPSETLSDVRVSRGVNQESCPETVQNPGKPRKRPRRVPESALSLTFDEHIIYALLSQCEFAKKRRLNHEEILQVLDAQRHLVVRSPRQILEPIWACWEENVAHGLLPVGIPTLWFGVEAAARCLGDLEADPISDSFAGRIKCFLFYLNYAVLSSDPDRFGLRPKRGRKTSHLIDLITQHLEDGPFERCSTDTWRKAVHKYRQKGFRLWQLASVLGFGFLLATDAAVIEKLTIHTFTNSQVDALVTCAFYTRPATLEYFHSLESAFRNLVFGERTLDTAGINAQDSLTQLRCSSRLNLTRSQLAEMREKDEAQYNNQYSGCPWIVLDSKRQILPKAKELLEKHYEVWTDFAYHN</sequence>
<dbReference type="EMBL" id="KZ824778">
    <property type="protein sequence ID" value="RAH84379.1"/>
    <property type="molecule type" value="Genomic_DNA"/>
</dbReference>
<proteinExistence type="predicted"/>
<evidence type="ECO:0000313" key="2">
    <source>
        <dbReference type="EMBL" id="RAH84379.1"/>
    </source>
</evidence>
<protein>
    <submittedName>
        <fullName evidence="2">Uncharacterized protein</fullName>
    </submittedName>
</protein>
<dbReference type="GeneID" id="37170791"/>
<evidence type="ECO:0000256" key="1">
    <source>
        <dbReference type="SAM" id="MobiDB-lite"/>
    </source>
</evidence>
<organism evidence="2 3">
    <name type="scientific">Aspergillus japonicus CBS 114.51</name>
    <dbReference type="NCBI Taxonomy" id="1448312"/>
    <lineage>
        <taxon>Eukaryota</taxon>
        <taxon>Fungi</taxon>
        <taxon>Dikarya</taxon>
        <taxon>Ascomycota</taxon>
        <taxon>Pezizomycotina</taxon>
        <taxon>Eurotiomycetes</taxon>
        <taxon>Eurotiomycetidae</taxon>
        <taxon>Eurotiales</taxon>
        <taxon>Aspergillaceae</taxon>
        <taxon>Aspergillus</taxon>
        <taxon>Aspergillus subgen. Circumdati</taxon>
    </lineage>
</organism>
<dbReference type="OrthoDB" id="4508405at2759"/>
<dbReference type="RefSeq" id="XP_025530273.1">
    <property type="nucleotide sequence ID" value="XM_025667099.1"/>
</dbReference>
<dbReference type="AlphaFoldDB" id="A0A8T8XAC6"/>
<keyword evidence="3" id="KW-1185">Reference proteome</keyword>
<accession>A0A8T8XAC6</accession>
<feature type="region of interest" description="Disordered" evidence="1">
    <location>
        <begin position="122"/>
        <end position="167"/>
    </location>
</feature>
<reference evidence="2 3" key="1">
    <citation type="submission" date="2018-02" db="EMBL/GenBank/DDBJ databases">
        <title>The genomes of Aspergillus section Nigri reveals drivers in fungal speciation.</title>
        <authorList>
            <consortium name="DOE Joint Genome Institute"/>
            <person name="Vesth T.C."/>
            <person name="Nybo J."/>
            <person name="Theobald S."/>
            <person name="Brandl J."/>
            <person name="Frisvad J.C."/>
            <person name="Nielsen K.F."/>
            <person name="Lyhne E.K."/>
            <person name="Kogle M.E."/>
            <person name="Kuo A."/>
            <person name="Riley R."/>
            <person name="Clum A."/>
            <person name="Nolan M."/>
            <person name="Lipzen A."/>
            <person name="Salamov A."/>
            <person name="Henrissat B."/>
            <person name="Wiebenga A."/>
            <person name="De vries R.P."/>
            <person name="Grigoriev I.V."/>
            <person name="Mortensen U.H."/>
            <person name="Andersen M.R."/>
            <person name="Baker S.E."/>
        </authorList>
    </citation>
    <scope>NUCLEOTIDE SEQUENCE [LARGE SCALE GENOMIC DNA]</scope>
    <source>
        <strain evidence="2 3">CBS 114.51</strain>
    </source>
</reference>
<feature type="compositionally biased region" description="Polar residues" evidence="1">
    <location>
        <begin position="143"/>
        <end position="155"/>
    </location>
</feature>
<evidence type="ECO:0000313" key="3">
    <source>
        <dbReference type="Proteomes" id="UP000249497"/>
    </source>
</evidence>
<dbReference type="Proteomes" id="UP000249497">
    <property type="component" value="Unassembled WGS sequence"/>
</dbReference>
<gene>
    <name evidence="2" type="ORF">BO86DRAFT_242114</name>
</gene>